<evidence type="ECO:0000313" key="3">
    <source>
        <dbReference type="Proteomes" id="UP001488838"/>
    </source>
</evidence>
<organism evidence="2 3">
    <name type="scientific">Myodes glareolus</name>
    <name type="common">Bank vole</name>
    <name type="synonym">Clethrionomys glareolus</name>
    <dbReference type="NCBI Taxonomy" id="447135"/>
    <lineage>
        <taxon>Eukaryota</taxon>
        <taxon>Metazoa</taxon>
        <taxon>Chordata</taxon>
        <taxon>Craniata</taxon>
        <taxon>Vertebrata</taxon>
        <taxon>Euteleostomi</taxon>
        <taxon>Mammalia</taxon>
        <taxon>Eutheria</taxon>
        <taxon>Euarchontoglires</taxon>
        <taxon>Glires</taxon>
        <taxon>Rodentia</taxon>
        <taxon>Myomorpha</taxon>
        <taxon>Muroidea</taxon>
        <taxon>Cricetidae</taxon>
        <taxon>Arvicolinae</taxon>
        <taxon>Myodes</taxon>
    </lineage>
</organism>
<evidence type="ECO:0000256" key="1">
    <source>
        <dbReference type="SAM" id="MobiDB-lite"/>
    </source>
</evidence>
<accession>A0AAW0JTK8</accession>
<dbReference type="EMBL" id="JBBHLL010000019">
    <property type="protein sequence ID" value="KAK7830092.1"/>
    <property type="molecule type" value="Genomic_DNA"/>
</dbReference>
<evidence type="ECO:0000313" key="2">
    <source>
        <dbReference type="EMBL" id="KAK7830092.1"/>
    </source>
</evidence>
<reference evidence="2 3" key="1">
    <citation type="journal article" date="2023" name="bioRxiv">
        <title>Conserved and derived expression patterns and positive selection on dental genes reveal complex evolutionary context of ever-growing rodent molars.</title>
        <authorList>
            <person name="Calamari Z.T."/>
            <person name="Song A."/>
            <person name="Cohen E."/>
            <person name="Akter M."/>
            <person name="Roy R.D."/>
            <person name="Hallikas O."/>
            <person name="Christensen M.M."/>
            <person name="Li P."/>
            <person name="Marangoni P."/>
            <person name="Jernvall J."/>
            <person name="Klein O.D."/>
        </authorList>
    </citation>
    <scope>NUCLEOTIDE SEQUENCE [LARGE SCALE GENOMIC DNA]</scope>
    <source>
        <strain evidence="2">V071</strain>
    </source>
</reference>
<gene>
    <name evidence="2" type="ORF">U0070_003547</name>
</gene>
<dbReference type="AlphaFoldDB" id="A0AAW0JTK8"/>
<proteinExistence type="predicted"/>
<name>A0AAW0JTK8_MYOGA</name>
<dbReference type="Proteomes" id="UP001488838">
    <property type="component" value="Unassembled WGS sequence"/>
</dbReference>
<keyword evidence="3" id="KW-1185">Reference proteome</keyword>
<feature type="region of interest" description="Disordered" evidence="1">
    <location>
        <begin position="25"/>
        <end position="49"/>
    </location>
</feature>
<protein>
    <submittedName>
        <fullName evidence="2">Uncharacterized protein</fullName>
    </submittedName>
</protein>
<comment type="caution">
    <text evidence="2">The sequence shown here is derived from an EMBL/GenBank/DDBJ whole genome shotgun (WGS) entry which is preliminary data.</text>
</comment>
<sequence length="78" mass="8491">MQLRKPWPNLLREWAESPKHFQSLEKDSWNGADESYKASTANSPKAKVRKTTTQAAMIASTGTPGTLSVGKANTGKSN</sequence>